<protein>
    <submittedName>
        <fullName evidence="2">Uncharacterized protein</fullName>
    </submittedName>
</protein>
<evidence type="ECO:0000313" key="3">
    <source>
        <dbReference type="Proteomes" id="UP001499974"/>
    </source>
</evidence>
<feature type="region of interest" description="Disordered" evidence="1">
    <location>
        <begin position="418"/>
        <end position="447"/>
    </location>
</feature>
<evidence type="ECO:0000256" key="1">
    <source>
        <dbReference type="SAM" id="MobiDB-lite"/>
    </source>
</evidence>
<feature type="compositionally biased region" description="Basic residues" evidence="1">
    <location>
        <begin position="437"/>
        <end position="447"/>
    </location>
</feature>
<dbReference type="RefSeq" id="WP_345521030.1">
    <property type="nucleotide sequence ID" value="NZ_BAABKM010000002.1"/>
</dbReference>
<keyword evidence="3" id="KW-1185">Reference proteome</keyword>
<organism evidence="2 3">
    <name type="scientific">Nocardioides conyzicola</name>
    <dbReference type="NCBI Taxonomy" id="1651781"/>
    <lineage>
        <taxon>Bacteria</taxon>
        <taxon>Bacillati</taxon>
        <taxon>Actinomycetota</taxon>
        <taxon>Actinomycetes</taxon>
        <taxon>Propionibacteriales</taxon>
        <taxon>Nocardioidaceae</taxon>
        <taxon>Nocardioides</taxon>
    </lineage>
</organism>
<dbReference type="EMBL" id="BAABKM010000002">
    <property type="protein sequence ID" value="GAA4702198.1"/>
    <property type="molecule type" value="Genomic_DNA"/>
</dbReference>
<dbReference type="Proteomes" id="UP001499974">
    <property type="component" value="Unassembled WGS sequence"/>
</dbReference>
<feature type="compositionally biased region" description="Low complexity" evidence="1">
    <location>
        <begin position="418"/>
        <end position="436"/>
    </location>
</feature>
<reference evidence="3" key="1">
    <citation type="journal article" date="2019" name="Int. J. Syst. Evol. Microbiol.">
        <title>The Global Catalogue of Microorganisms (GCM) 10K type strain sequencing project: providing services to taxonomists for standard genome sequencing and annotation.</title>
        <authorList>
            <consortium name="The Broad Institute Genomics Platform"/>
            <consortium name="The Broad Institute Genome Sequencing Center for Infectious Disease"/>
            <person name="Wu L."/>
            <person name="Ma J."/>
        </authorList>
    </citation>
    <scope>NUCLEOTIDE SEQUENCE [LARGE SCALE GENOMIC DNA]</scope>
    <source>
        <strain evidence="3">JCM 18531</strain>
    </source>
</reference>
<evidence type="ECO:0000313" key="2">
    <source>
        <dbReference type="EMBL" id="GAA4702198.1"/>
    </source>
</evidence>
<name>A0ABP8X987_9ACTN</name>
<comment type="caution">
    <text evidence="2">The sequence shown here is derived from an EMBL/GenBank/DDBJ whole genome shotgun (WGS) entry which is preliminary data.</text>
</comment>
<sequence length="447" mass="46010">MDTAVDVLVTVQDVKEFRGLLATLDVQTLPADAYRVVAVADGLDAGSRDLLDRLAGHRPNVVVADTAPQGATQATATLPLRESERLAADALELLLAAARDTGAGVVVGKAVATTTAWDLFAADHVAPGAELADVDVSGLPVLVTGDLPAGAGVADVRRAAVDAASQVAVVASSVVLLAAGRTGHTDATEHRVVDVEWRDGVLELRSAEGGIVRALVGSLTGGHQWPVPAADESGTLVRIDLRTAALGRPLPTGGWLVDLQLAGDHTVGALPRSAPRSALLEVTPGTASLVVVAKRRGQLVIDVGAGRWLPSRLFQPAAARITESARGTLLEWPLPVDDFTTGASVKAGLRIGSLPFIAEVVSTDGEVLLRSWLSGLPAVRRLAVRVGGSAWRTVPAELVIDNVGGMTIQARSRAGAEAPAAKAADHPSGVSRVARGVGRRLRPGRSS</sequence>
<gene>
    <name evidence="2" type="ORF">GCM10023349_19220</name>
</gene>
<proteinExistence type="predicted"/>
<accession>A0ABP8X987</accession>